<reference evidence="2" key="1">
    <citation type="journal article" date="2019" name="Int. J. Syst. Evol. Microbiol.">
        <title>The Global Catalogue of Microorganisms (GCM) 10K type strain sequencing project: providing services to taxonomists for standard genome sequencing and annotation.</title>
        <authorList>
            <consortium name="The Broad Institute Genomics Platform"/>
            <consortium name="The Broad Institute Genome Sequencing Center for Infectious Disease"/>
            <person name="Wu L."/>
            <person name="Ma J."/>
        </authorList>
    </citation>
    <scope>NUCLEOTIDE SEQUENCE [LARGE SCALE GENOMIC DNA]</scope>
    <source>
        <strain evidence="2">CCUG 54356</strain>
    </source>
</reference>
<gene>
    <name evidence="1" type="ORF">ACFQ2X_16340</name>
</gene>
<sequence length="75" mass="8272">MLKMKPACERCNTRLGLIDDAFICSFECTFCPTCSEALNANCPNCNGNLVLRPTRRSSPTEVAKSGFKAKLEKIL</sequence>
<evidence type="ECO:0000313" key="1">
    <source>
        <dbReference type="EMBL" id="MFD1218171.1"/>
    </source>
</evidence>
<dbReference type="RefSeq" id="WP_230434927.1">
    <property type="nucleotide sequence ID" value="NZ_CP087715.1"/>
</dbReference>
<protein>
    <submittedName>
        <fullName evidence="1">DUF1272 domain-containing protein</fullName>
    </submittedName>
</protein>
<name>A0ABW3UEV7_9GAMM</name>
<organism evidence="1 2">
    <name type="scientific">Microbulbifer celer</name>
    <dbReference type="NCBI Taxonomy" id="435905"/>
    <lineage>
        <taxon>Bacteria</taxon>
        <taxon>Pseudomonadati</taxon>
        <taxon>Pseudomonadota</taxon>
        <taxon>Gammaproteobacteria</taxon>
        <taxon>Cellvibrionales</taxon>
        <taxon>Microbulbiferaceae</taxon>
        <taxon>Microbulbifer</taxon>
    </lineage>
</organism>
<accession>A0ABW3UEV7</accession>
<keyword evidence="2" id="KW-1185">Reference proteome</keyword>
<evidence type="ECO:0000313" key="2">
    <source>
        <dbReference type="Proteomes" id="UP001597264"/>
    </source>
</evidence>
<dbReference type="Pfam" id="PF06906">
    <property type="entry name" value="DUF1272"/>
    <property type="match status" value="1"/>
</dbReference>
<dbReference type="Proteomes" id="UP001597264">
    <property type="component" value="Unassembled WGS sequence"/>
</dbReference>
<proteinExistence type="predicted"/>
<comment type="caution">
    <text evidence="1">The sequence shown here is derived from an EMBL/GenBank/DDBJ whole genome shotgun (WGS) entry which is preliminary data.</text>
</comment>
<dbReference type="InterPro" id="IPR010696">
    <property type="entry name" value="DUF1272"/>
</dbReference>
<dbReference type="EMBL" id="JBHTLR010000029">
    <property type="protein sequence ID" value="MFD1218171.1"/>
    <property type="molecule type" value="Genomic_DNA"/>
</dbReference>